<keyword evidence="5" id="KW-1185">Reference proteome</keyword>
<dbReference type="Gene3D" id="3.40.630.10">
    <property type="entry name" value="Zn peptidases"/>
    <property type="match status" value="1"/>
</dbReference>
<keyword evidence="2" id="KW-0732">Signal</keyword>
<evidence type="ECO:0000313" key="4">
    <source>
        <dbReference type="EMBL" id="MEE2567719.1"/>
    </source>
</evidence>
<dbReference type="NCBIfam" id="TIGR01891">
    <property type="entry name" value="amidohydrolases"/>
    <property type="match status" value="1"/>
</dbReference>
<dbReference type="InterPro" id="IPR036264">
    <property type="entry name" value="Bact_exopeptidase_dim_dom"/>
</dbReference>
<evidence type="ECO:0000313" key="5">
    <source>
        <dbReference type="Proteomes" id="UP001310692"/>
    </source>
</evidence>
<comment type="caution">
    <text evidence="4">The sequence shown here is derived from an EMBL/GenBank/DDBJ whole genome shotgun (WGS) entry which is preliminary data.</text>
</comment>
<gene>
    <name evidence="4" type="ORF">V0U35_13635</name>
</gene>
<protein>
    <submittedName>
        <fullName evidence="4">Amidohydrolase</fullName>
    </submittedName>
</protein>
<sequence length="441" mass="47517">MKFRLLAACAAIAFAGPTLAQEDLRPAIEADYVANLESLYQHFHSNPELSLMEVETAARLAQELRDLGYEVTEGVGGTGLVAVLENGDGPTLMMRADMDGLPVPEDTGLSYASTATGVDRNGDEFPVMHACAHDTHMTALVGAARQMMDRRDQWSGTLVLIGQPAEELGLGAGMMIADGLYERFPVPDSVIAFHTFSGIPTGTITYVPGYAMANVDSVDITVRGRGGHGAYPHATKDPVYLAAQIIIGLQGLISRELNPLDPGVITVGAINGGRKHNIISDEVHLQLTVRSYTDEVREHLLTGIERIAHAQAASYGLTEEEYPEVVVEEPYTPALYNNPELAERAVAAMQDRFGPLAVVEASPVMGGEDFAMFHRTEEQVPAFMFWVGGTTQERLDSFTSRGVPAPSNHSPFFAPDDPETTITMAVEGMTAIALDYLAPQD</sequence>
<dbReference type="SUPFAM" id="SSF53187">
    <property type="entry name" value="Zn-dependent exopeptidases"/>
    <property type="match status" value="1"/>
</dbReference>
<organism evidence="4 5">
    <name type="scientific">Hyphobacterium marinum</name>
    <dbReference type="NCBI Taxonomy" id="3116574"/>
    <lineage>
        <taxon>Bacteria</taxon>
        <taxon>Pseudomonadati</taxon>
        <taxon>Pseudomonadota</taxon>
        <taxon>Alphaproteobacteria</taxon>
        <taxon>Maricaulales</taxon>
        <taxon>Maricaulaceae</taxon>
        <taxon>Hyphobacterium</taxon>
    </lineage>
</organism>
<reference evidence="4 5" key="1">
    <citation type="submission" date="2024-01" db="EMBL/GenBank/DDBJ databases">
        <title>Hyphobacterium bacterium isolated from marine sediment.</title>
        <authorList>
            <person name="Zhao S."/>
        </authorList>
    </citation>
    <scope>NUCLEOTIDE SEQUENCE [LARGE SCALE GENOMIC DNA]</scope>
    <source>
        <strain evidence="4 5">Y60-23</strain>
    </source>
</reference>
<accession>A0ABU7M1M1</accession>
<dbReference type="Proteomes" id="UP001310692">
    <property type="component" value="Unassembled WGS sequence"/>
</dbReference>
<dbReference type="InterPro" id="IPR011650">
    <property type="entry name" value="Peptidase_M20_dimer"/>
</dbReference>
<name>A0ABU7M1M1_9PROT</name>
<feature type="domain" description="Peptidase M20 dimerisation" evidence="3">
    <location>
        <begin position="214"/>
        <end position="314"/>
    </location>
</feature>
<keyword evidence="1" id="KW-0378">Hydrolase</keyword>
<feature type="chain" id="PRO_5045176473" evidence="2">
    <location>
        <begin position="21"/>
        <end position="441"/>
    </location>
</feature>
<dbReference type="EMBL" id="JAZDRO010000009">
    <property type="protein sequence ID" value="MEE2567719.1"/>
    <property type="molecule type" value="Genomic_DNA"/>
</dbReference>
<evidence type="ECO:0000256" key="2">
    <source>
        <dbReference type="SAM" id="SignalP"/>
    </source>
</evidence>
<dbReference type="PANTHER" id="PTHR11014">
    <property type="entry name" value="PEPTIDASE M20 FAMILY MEMBER"/>
    <property type="match status" value="1"/>
</dbReference>
<dbReference type="SUPFAM" id="SSF55031">
    <property type="entry name" value="Bacterial exopeptidase dimerisation domain"/>
    <property type="match status" value="1"/>
</dbReference>
<dbReference type="PANTHER" id="PTHR11014:SF63">
    <property type="entry name" value="METALLOPEPTIDASE, PUTATIVE (AFU_ORTHOLOGUE AFUA_6G09600)-RELATED"/>
    <property type="match status" value="1"/>
</dbReference>
<dbReference type="Pfam" id="PF01546">
    <property type="entry name" value="Peptidase_M20"/>
    <property type="match status" value="1"/>
</dbReference>
<evidence type="ECO:0000256" key="1">
    <source>
        <dbReference type="ARBA" id="ARBA00022801"/>
    </source>
</evidence>
<dbReference type="PIRSF" id="PIRSF005962">
    <property type="entry name" value="Pept_M20D_amidohydro"/>
    <property type="match status" value="1"/>
</dbReference>
<feature type="signal peptide" evidence="2">
    <location>
        <begin position="1"/>
        <end position="20"/>
    </location>
</feature>
<dbReference type="InterPro" id="IPR002933">
    <property type="entry name" value="Peptidase_M20"/>
</dbReference>
<dbReference type="RefSeq" id="WP_330197305.1">
    <property type="nucleotide sequence ID" value="NZ_JAZDRO010000009.1"/>
</dbReference>
<dbReference type="Pfam" id="PF07687">
    <property type="entry name" value="M20_dimer"/>
    <property type="match status" value="1"/>
</dbReference>
<dbReference type="InterPro" id="IPR017439">
    <property type="entry name" value="Amidohydrolase"/>
</dbReference>
<evidence type="ECO:0000259" key="3">
    <source>
        <dbReference type="Pfam" id="PF07687"/>
    </source>
</evidence>
<dbReference type="Gene3D" id="3.30.70.360">
    <property type="match status" value="1"/>
</dbReference>
<proteinExistence type="predicted"/>